<feature type="transmembrane region" description="Helical" evidence="2">
    <location>
        <begin position="102"/>
        <end position="123"/>
    </location>
</feature>
<sequence length="528" mass="55914">MTNQTSTPTSPPNAPRPASNRFFTWLRSLGVVRADGWIGGVCGGIALRTGLDPLIVRGIAVVIAILGGPALFFYAAAWLLLPDAQGEIHLERMLRGIFDAPLIGIGILVVLTFVPFTNGVWWWGDHITASAWWIAAPAVVLRVLWNLAVLGAIVWFIVWLVRRYRSTPPGQRPFAASQAPQPDPAAGAPFTATPQAPAQTASAAPQGEATASAPETPAQASDQKSGEQPPDAPSAPGAGATKDDLSEWRERYDAWRQQHQAWQEQQRAQTRAVRDARSAEVRAQSQALAAQLEQNRLARRAANPRLAGWGVALVIGVALVAGGIAGVIATGDADISRYAAPIGMAVALMAIGLGMVVAGAARRRSGFLAFLAIATMVIGLGSFGWPVHNAPVGYTQLRADRDITYTQFAGQVEIDAAAADLGSSGTREVEIDQTFGAVAVYLGDGVKARVDVTSTDSEVHPYQREDGEMEPQPVLHLDAADGAKAVQRSWDNTDGGTADLVIDVTQGHGGVYIYQGGERPDSGFGYLD</sequence>
<feature type="transmembrane region" description="Helical" evidence="2">
    <location>
        <begin position="335"/>
        <end position="360"/>
    </location>
</feature>
<dbReference type="Proteomes" id="UP001501079">
    <property type="component" value="Unassembled WGS sequence"/>
</dbReference>
<evidence type="ECO:0000313" key="5">
    <source>
        <dbReference type="Proteomes" id="UP001501079"/>
    </source>
</evidence>
<dbReference type="InterPro" id="IPR007168">
    <property type="entry name" value="Phageshock_PspC_N"/>
</dbReference>
<feature type="region of interest" description="Disordered" evidence="1">
    <location>
        <begin position="171"/>
        <end position="244"/>
    </location>
</feature>
<evidence type="ECO:0000313" key="4">
    <source>
        <dbReference type="EMBL" id="GAA4181416.1"/>
    </source>
</evidence>
<reference evidence="5" key="1">
    <citation type="journal article" date="2019" name="Int. J. Syst. Evol. Microbiol.">
        <title>The Global Catalogue of Microorganisms (GCM) 10K type strain sequencing project: providing services to taxonomists for standard genome sequencing and annotation.</title>
        <authorList>
            <consortium name="The Broad Institute Genomics Platform"/>
            <consortium name="The Broad Institute Genome Sequencing Center for Infectious Disease"/>
            <person name="Wu L."/>
            <person name="Ma J."/>
        </authorList>
    </citation>
    <scope>NUCLEOTIDE SEQUENCE [LARGE SCALE GENOMIC DNA]</scope>
    <source>
        <strain evidence="5">JCM 17591</strain>
    </source>
</reference>
<feature type="transmembrane region" description="Helical" evidence="2">
    <location>
        <begin position="143"/>
        <end position="161"/>
    </location>
</feature>
<gene>
    <name evidence="4" type="ORF">GCM10022287_36640</name>
</gene>
<accession>A0ABP8AC28</accession>
<organism evidence="4 5">
    <name type="scientific">Gryllotalpicola koreensis</name>
    <dbReference type="NCBI Taxonomy" id="993086"/>
    <lineage>
        <taxon>Bacteria</taxon>
        <taxon>Bacillati</taxon>
        <taxon>Actinomycetota</taxon>
        <taxon>Actinomycetes</taxon>
        <taxon>Micrococcales</taxon>
        <taxon>Microbacteriaceae</taxon>
        <taxon>Gryllotalpicola</taxon>
    </lineage>
</organism>
<evidence type="ECO:0000256" key="2">
    <source>
        <dbReference type="SAM" id="Phobius"/>
    </source>
</evidence>
<keyword evidence="2" id="KW-1133">Transmembrane helix</keyword>
<evidence type="ECO:0000256" key="1">
    <source>
        <dbReference type="SAM" id="MobiDB-lite"/>
    </source>
</evidence>
<feature type="transmembrane region" description="Helical" evidence="2">
    <location>
        <begin position="306"/>
        <end position="329"/>
    </location>
</feature>
<dbReference type="Pfam" id="PF04024">
    <property type="entry name" value="PspC"/>
    <property type="match status" value="1"/>
</dbReference>
<feature type="transmembrane region" description="Helical" evidence="2">
    <location>
        <begin position="367"/>
        <end position="387"/>
    </location>
</feature>
<keyword evidence="5" id="KW-1185">Reference proteome</keyword>
<dbReference type="RefSeq" id="WP_344757204.1">
    <property type="nucleotide sequence ID" value="NZ_BAABBW010000007.1"/>
</dbReference>
<keyword evidence="2" id="KW-0472">Membrane</keyword>
<evidence type="ECO:0000259" key="3">
    <source>
        <dbReference type="Pfam" id="PF04024"/>
    </source>
</evidence>
<comment type="caution">
    <text evidence="4">The sequence shown here is derived from an EMBL/GenBank/DDBJ whole genome shotgun (WGS) entry which is preliminary data.</text>
</comment>
<name>A0ABP8AC28_9MICO</name>
<keyword evidence="2" id="KW-0812">Transmembrane</keyword>
<feature type="transmembrane region" description="Helical" evidence="2">
    <location>
        <begin position="54"/>
        <end position="81"/>
    </location>
</feature>
<feature type="domain" description="Phage shock protein PspC N-terminal" evidence="3">
    <location>
        <begin position="33"/>
        <end position="83"/>
    </location>
</feature>
<feature type="compositionally biased region" description="Low complexity" evidence="1">
    <location>
        <begin position="173"/>
        <end position="206"/>
    </location>
</feature>
<dbReference type="EMBL" id="BAABBW010000007">
    <property type="protein sequence ID" value="GAA4181416.1"/>
    <property type="molecule type" value="Genomic_DNA"/>
</dbReference>
<proteinExistence type="predicted"/>
<protein>
    <recommendedName>
        <fullName evidence="3">Phage shock protein PspC N-terminal domain-containing protein</fullName>
    </recommendedName>
</protein>